<feature type="chain" id="PRO_5018175146" description="Lipoprotein" evidence="1">
    <location>
        <begin position="33"/>
        <end position="123"/>
    </location>
</feature>
<sequence length="123" mass="13664">MSRFLFQDLHMRLLTLPAFAVVFALLSGCASAPNQPTLILQTSKAPDEYVQCVMPKLQEHSLNPVLSQSQRHYRIVVSSPVAADNVIEAYKAPAGGKVFLYERQLLASTLITSRFERAAQECL</sequence>
<evidence type="ECO:0000313" key="2">
    <source>
        <dbReference type="EMBL" id="RMR60602.1"/>
    </source>
</evidence>
<gene>
    <name evidence="2" type="ORF">ALP84_00582</name>
</gene>
<reference evidence="2 3" key="1">
    <citation type="submission" date="2018-08" db="EMBL/GenBank/DDBJ databases">
        <title>Recombination of ecologically and evolutionarily significant loci maintains genetic cohesion in the Pseudomonas syringae species complex.</title>
        <authorList>
            <person name="Dillon M."/>
            <person name="Thakur S."/>
            <person name="Almeida R.N.D."/>
            <person name="Weir B.S."/>
            <person name="Guttman D.S."/>
        </authorList>
    </citation>
    <scope>NUCLEOTIDE SEQUENCE [LARGE SCALE GENOMIC DNA]</scope>
    <source>
        <strain evidence="2 3">ICMP 6917</strain>
    </source>
</reference>
<dbReference type="EMBL" id="RBRY01000042">
    <property type="protein sequence ID" value="RMR60602.1"/>
    <property type="molecule type" value="Genomic_DNA"/>
</dbReference>
<dbReference type="AlphaFoldDB" id="A0A3M4WBH5"/>
<evidence type="ECO:0000313" key="3">
    <source>
        <dbReference type="Proteomes" id="UP000278332"/>
    </source>
</evidence>
<name>A0A3M4WBH5_PSECI</name>
<dbReference type="PROSITE" id="PS51257">
    <property type="entry name" value="PROKAR_LIPOPROTEIN"/>
    <property type="match status" value="1"/>
</dbReference>
<accession>A0A3M4WBH5</accession>
<protein>
    <recommendedName>
        <fullName evidence="4">Lipoprotein</fullName>
    </recommendedName>
</protein>
<comment type="caution">
    <text evidence="2">The sequence shown here is derived from an EMBL/GenBank/DDBJ whole genome shotgun (WGS) entry which is preliminary data.</text>
</comment>
<organism evidence="2 3">
    <name type="scientific">Pseudomonas cichorii</name>
    <dbReference type="NCBI Taxonomy" id="36746"/>
    <lineage>
        <taxon>Bacteria</taxon>
        <taxon>Pseudomonadati</taxon>
        <taxon>Pseudomonadota</taxon>
        <taxon>Gammaproteobacteria</taxon>
        <taxon>Pseudomonadales</taxon>
        <taxon>Pseudomonadaceae</taxon>
        <taxon>Pseudomonas</taxon>
    </lineage>
</organism>
<evidence type="ECO:0008006" key="4">
    <source>
        <dbReference type="Google" id="ProtNLM"/>
    </source>
</evidence>
<proteinExistence type="predicted"/>
<dbReference type="Proteomes" id="UP000278332">
    <property type="component" value="Unassembled WGS sequence"/>
</dbReference>
<keyword evidence="1" id="KW-0732">Signal</keyword>
<evidence type="ECO:0000256" key="1">
    <source>
        <dbReference type="SAM" id="SignalP"/>
    </source>
</evidence>
<feature type="signal peptide" evidence="1">
    <location>
        <begin position="1"/>
        <end position="32"/>
    </location>
</feature>